<dbReference type="Proteomes" id="UP001060085">
    <property type="component" value="Linkage Group LG01"/>
</dbReference>
<gene>
    <name evidence="1" type="ORF">M9H77_01175</name>
</gene>
<keyword evidence="2" id="KW-1185">Reference proteome</keyword>
<name>A0ACC0C5A1_CATRO</name>
<organism evidence="1 2">
    <name type="scientific">Catharanthus roseus</name>
    <name type="common">Madagascar periwinkle</name>
    <name type="synonym">Vinca rosea</name>
    <dbReference type="NCBI Taxonomy" id="4058"/>
    <lineage>
        <taxon>Eukaryota</taxon>
        <taxon>Viridiplantae</taxon>
        <taxon>Streptophyta</taxon>
        <taxon>Embryophyta</taxon>
        <taxon>Tracheophyta</taxon>
        <taxon>Spermatophyta</taxon>
        <taxon>Magnoliopsida</taxon>
        <taxon>eudicotyledons</taxon>
        <taxon>Gunneridae</taxon>
        <taxon>Pentapetalae</taxon>
        <taxon>asterids</taxon>
        <taxon>lamiids</taxon>
        <taxon>Gentianales</taxon>
        <taxon>Apocynaceae</taxon>
        <taxon>Rauvolfioideae</taxon>
        <taxon>Vinceae</taxon>
        <taxon>Catharanthinae</taxon>
        <taxon>Catharanthus</taxon>
    </lineage>
</organism>
<dbReference type="EMBL" id="CM044701">
    <property type="protein sequence ID" value="KAI5679948.1"/>
    <property type="molecule type" value="Genomic_DNA"/>
</dbReference>
<protein>
    <submittedName>
        <fullName evidence="1">Uncharacterized protein</fullName>
    </submittedName>
</protein>
<reference evidence="2" key="1">
    <citation type="journal article" date="2023" name="Nat. Plants">
        <title>Single-cell RNA sequencing provides a high-resolution roadmap for understanding the multicellular compartmentation of specialized metabolism.</title>
        <authorList>
            <person name="Sun S."/>
            <person name="Shen X."/>
            <person name="Li Y."/>
            <person name="Li Y."/>
            <person name="Wang S."/>
            <person name="Li R."/>
            <person name="Zhang H."/>
            <person name="Shen G."/>
            <person name="Guo B."/>
            <person name="Wei J."/>
            <person name="Xu J."/>
            <person name="St-Pierre B."/>
            <person name="Chen S."/>
            <person name="Sun C."/>
        </authorList>
    </citation>
    <scope>NUCLEOTIDE SEQUENCE [LARGE SCALE GENOMIC DNA]</scope>
</reference>
<proteinExistence type="predicted"/>
<evidence type="ECO:0000313" key="2">
    <source>
        <dbReference type="Proteomes" id="UP001060085"/>
    </source>
</evidence>
<comment type="caution">
    <text evidence="1">The sequence shown here is derived from an EMBL/GenBank/DDBJ whole genome shotgun (WGS) entry which is preliminary data.</text>
</comment>
<evidence type="ECO:0000313" key="1">
    <source>
        <dbReference type="EMBL" id="KAI5679948.1"/>
    </source>
</evidence>
<sequence length="579" mass="62424">MERMGIETKTFRWFARRITNCSVLKNPCSIGALQEGSPAENNSNVETMSTKLNDVDIQKVLSAVINGTNMDIVKETFFSGPNLASSTKPRGESSTTSAAGTEHLKIDIVDEGDEEVLELEFERAVEKMHTHEYNMYCPNCSNRITKVVLRRRKKRTQSQDLLGCLSCFSIFIPKGNILNPFKIFGSWGEPAGSSQSHHTQQPVQAEAGSTVQQQPAPGVSIDDKGTDPSSTSGKGTVGENASNSKQTSTPAHEPNQLPKPNDNATVPGFSSNKNEALDWSNVAGGKASAGTSSGVSNADSSIFNGHVILDIPYTPEGTTPGIKSPLKPIGEIEEGLNTNGQYPGGAVQFPPAEEGPVPADPSQLTGYLTDATTPLIAKQEQSSKSLEILKSIVYGGLTESITSLSIVSSAAASEATTLNIVALGLANLVGGLVVLFHSLKELRYEVSNEAANGEPKGRYHELLGRRENFVIHTIFAVLSYIVFGLIPPVVYGFTFRETDDRDYKLLAVAAASLTYTRGQHYFTEYTKTVLYYVTGAIAASGIAYAAGHLAERFMDKLGWFDSNPAKHFLIPENNIWASF</sequence>
<accession>A0ACC0C5A1</accession>